<feature type="transmembrane region" description="Helical" evidence="5">
    <location>
        <begin position="182"/>
        <end position="211"/>
    </location>
</feature>
<dbReference type="OrthoDB" id="5421146at2"/>
<dbReference type="AlphaFoldDB" id="A0A154L875"/>
<keyword evidence="2 5" id="KW-0812">Transmembrane</keyword>
<evidence type="ECO:0000256" key="2">
    <source>
        <dbReference type="ARBA" id="ARBA00022692"/>
    </source>
</evidence>
<reference evidence="6 7" key="1">
    <citation type="submission" date="2015-12" db="EMBL/GenBank/DDBJ databases">
        <title>Genome sequence of Thalassospira lucentensis MCCC 1A02072.</title>
        <authorList>
            <person name="Lu L."/>
            <person name="Lai Q."/>
            <person name="Shao Z."/>
            <person name="Qian P."/>
        </authorList>
    </citation>
    <scope>NUCLEOTIDE SEQUENCE [LARGE SCALE GENOMIC DNA]</scope>
    <source>
        <strain evidence="6 7">MCCC 1A02072</strain>
    </source>
</reference>
<gene>
    <name evidence="6" type="ORF">AUP42_14510</name>
</gene>
<dbReference type="Proteomes" id="UP000076335">
    <property type="component" value="Unassembled WGS sequence"/>
</dbReference>
<comment type="subcellular location">
    <subcellularLocation>
        <location evidence="1">Membrane</location>
        <topology evidence="1">Multi-pass membrane protein</topology>
    </subcellularLocation>
</comment>
<proteinExistence type="predicted"/>
<evidence type="ECO:0008006" key="8">
    <source>
        <dbReference type="Google" id="ProtNLM"/>
    </source>
</evidence>
<evidence type="ECO:0000313" key="6">
    <source>
        <dbReference type="EMBL" id="KZB66743.1"/>
    </source>
</evidence>
<dbReference type="Pfam" id="PF07264">
    <property type="entry name" value="EI24"/>
    <property type="match status" value="1"/>
</dbReference>
<evidence type="ECO:0000256" key="4">
    <source>
        <dbReference type="ARBA" id="ARBA00023136"/>
    </source>
</evidence>
<dbReference type="EMBL" id="LPVY01000005">
    <property type="protein sequence ID" value="KZB66743.1"/>
    <property type="molecule type" value="Genomic_DNA"/>
</dbReference>
<sequence>MINDFLKSVSQFSDPRFRKVVLIGVAGALAIIVGLWMLIGFGLNSITFFADGGWMETAADWLLGVGLAFLVLLMFPATTVLISSLLLDQIADAVEDKYYPTLPETRPQPISEALISGLKFALTALALNILILPLLLAGPVYVIAFYAMNGYLLSREYFELVAARRYDVRTVNAIRKSCQTKLWFAGIGLTFLMTVPLVNLVVPIIATAFMVHYSVRLGAFENRITV</sequence>
<feature type="transmembrane region" description="Helical" evidence="5">
    <location>
        <begin position="61"/>
        <end position="87"/>
    </location>
</feature>
<dbReference type="InterPro" id="IPR059112">
    <property type="entry name" value="CysZ/EI24"/>
</dbReference>
<evidence type="ECO:0000256" key="5">
    <source>
        <dbReference type="SAM" id="Phobius"/>
    </source>
</evidence>
<evidence type="ECO:0000313" key="7">
    <source>
        <dbReference type="Proteomes" id="UP000076335"/>
    </source>
</evidence>
<evidence type="ECO:0000256" key="1">
    <source>
        <dbReference type="ARBA" id="ARBA00004141"/>
    </source>
</evidence>
<protein>
    <recommendedName>
        <fullName evidence="8">Cysteine biosynthesis protein CysZ</fullName>
    </recommendedName>
</protein>
<accession>A0A154L875</accession>
<dbReference type="RefSeq" id="WP_062950008.1">
    <property type="nucleotide sequence ID" value="NZ_LPVY01000005.1"/>
</dbReference>
<keyword evidence="4 5" id="KW-0472">Membrane</keyword>
<name>A0A154L875_9PROT</name>
<keyword evidence="3 5" id="KW-1133">Transmembrane helix</keyword>
<organism evidence="6 7">
    <name type="scientific">Thalassospira lucentensis</name>
    <dbReference type="NCBI Taxonomy" id="168935"/>
    <lineage>
        <taxon>Bacteria</taxon>
        <taxon>Pseudomonadati</taxon>
        <taxon>Pseudomonadota</taxon>
        <taxon>Alphaproteobacteria</taxon>
        <taxon>Rhodospirillales</taxon>
        <taxon>Thalassospiraceae</taxon>
        <taxon>Thalassospira</taxon>
    </lineage>
</organism>
<feature type="transmembrane region" description="Helical" evidence="5">
    <location>
        <begin position="20"/>
        <end position="41"/>
    </location>
</feature>
<feature type="transmembrane region" description="Helical" evidence="5">
    <location>
        <begin position="125"/>
        <end position="148"/>
    </location>
</feature>
<evidence type="ECO:0000256" key="3">
    <source>
        <dbReference type="ARBA" id="ARBA00022989"/>
    </source>
</evidence>
<comment type="caution">
    <text evidence="6">The sequence shown here is derived from an EMBL/GenBank/DDBJ whole genome shotgun (WGS) entry which is preliminary data.</text>
</comment>